<comment type="caution">
    <text evidence="8">The sequence shown here is derived from an EMBL/GenBank/DDBJ whole genome shotgun (WGS) entry which is preliminary data.</text>
</comment>
<evidence type="ECO:0000256" key="7">
    <source>
        <dbReference type="RuleBase" id="RU364093"/>
    </source>
</evidence>
<protein>
    <recommendedName>
        <fullName evidence="7">Flagellar biosynthesis protein FlhA</fullName>
    </recommendedName>
</protein>
<dbReference type="InterPro" id="IPR006301">
    <property type="entry name" value="FlhA"/>
</dbReference>
<feature type="transmembrane region" description="Helical" evidence="7">
    <location>
        <begin position="71"/>
        <end position="90"/>
    </location>
</feature>
<dbReference type="InterPro" id="IPR025505">
    <property type="entry name" value="FHIPEP_CS"/>
</dbReference>
<keyword evidence="6 7" id="KW-0472">Membrane</keyword>
<dbReference type="Gene3D" id="1.10.8.540">
    <property type="entry name" value="FHIPEP family, domain 3"/>
    <property type="match status" value="1"/>
</dbReference>
<dbReference type="GO" id="GO:0005886">
    <property type="term" value="C:plasma membrane"/>
    <property type="evidence" value="ECO:0007669"/>
    <property type="project" value="UniProtKB-SubCell"/>
</dbReference>
<dbReference type="InterPro" id="IPR042194">
    <property type="entry name" value="FHIPEP_1"/>
</dbReference>
<dbReference type="PIRSF" id="PIRSF005419">
    <property type="entry name" value="FlhA"/>
    <property type="match status" value="1"/>
</dbReference>
<comment type="similarity">
    <text evidence="2 7">Belongs to the FHIPEP (flagella/HR/invasion proteins export pore) family.</text>
</comment>
<dbReference type="AlphaFoldDB" id="U2XU65"/>
<name>U2XU65_9PROT</name>
<dbReference type="NCBIfam" id="TIGR01398">
    <property type="entry name" value="FlhA"/>
    <property type="match status" value="1"/>
</dbReference>
<dbReference type="eggNOG" id="COG1298">
    <property type="taxonomic scope" value="Bacteria"/>
</dbReference>
<feature type="transmembrane region" description="Helical" evidence="7">
    <location>
        <begin position="142"/>
        <end position="165"/>
    </location>
</feature>
<keyword evidence="7" id="KW-0813">Transport</keyword>
<dbReference type="GO" id="GO:0009306">
    <property type="term" value="P:protein secretion"/>
    <property type="evidence" value="ECO:0007669"/>
    <property type="project" value="InterPro"/>
</dbReference>
<keyword evidence="3 7" id="KW-1003">Cell membrane</keyword>
<comment type="function">
    <text evidence="7">Required for formation of the rod structure of the flagellar apparatus. Together with FliI and FliH, may constitute the export apparatus of flagellin.</text>
</comment>
<keyword evidence="7" id="KW-1005">Bacterial flagellum biogenesis</keyword>
<accession>U2XU65</accession>
<feature type="transmembrane region" description="Helical" evidence="7">
    <location>
        <begin position="267"/>
        <end position="292"/>
    </location>
</feature>
<dbReference type="PANTHER" id="PTHR30161:SF1">
    <property type="entry name" value="FLAGELLAR BIOSYNTHESIS PROTEIN FLHA-RELATED"/>
    <property type="match status" value="1"/>
</dbReference>
<keyword evidence="5 7" id="KW-1133">Transmembrane helix</keyword>
<dbReference type="InterPro" id="IPR001712">
    <property type="entry name" value="T3SS_FHIPEP"/>
</dbReference>
<reference evidence="8 9" key="1">
    <citation type="journal article" date="2014" name="FEMS Microbiol. Ecol.">
        <title>Genomic differentiation among two strains of the PS1 clade isolated from geographically separated marine habitats.</title>
        <authorList>
            <person name="Jimenez-Infante F."/>
            <person name="Ngugi D.K."/>
            <person name="Alam I."/>
            <person name="Rashid M."/>
            <person name="Baalawi W."/>
            <person name="Kamau A.A."/>
            <person name="Bajic V.B."/>
            <person name="Stingl U."/>
        </authorList>
    </citation>
    <scope>NUCLEOTIDE SEQUENCE [LARGE SCALE GENOMIC DNA]</scope>
    <source>
        <strain evidence="8 9">RS24</strain>
    </source>
</reference>
<comment type="subcellular location">
    <subcellularLocation>
        <location evidence="1 7">Cell membrane</location>
        <topology evidence="1 7">Multi-pass membrane protein</topology>
    </subcellularLocation>
</comment>
<dbReference type="EMBL" id="AWXE01000004">
    <property type="protein sequence ID" value="ERL46241.1"/>
    <property type="molecule type" value="Genomic_DNA"/>
</dbReference>
<evidence type="ECO:0000256" key="6">
    <source>
        <dbReference type="ARBA" id="ARBA00023136"/>
    </source>
</evidence>
<feature type="transmembrane region" description="Helical" evidence="7">
    <location>
        <begin position="102"/>
        <end position="122"/>
    </location>
</feature>
<comment type="caution">
    <text evidence="7">Lacks conserved residue(s) required for the propagation of feature annotation.</text>
</comment>
<keyword evidence="7" id="KW-0653">Protein transport</keyword>
<evidence type="ECO:0000256" key="1">
    <source>
        <dbReference type="ARBA" id="ARBA00004651"/>
    </source>
</evidence>
<evidence type="ECO:0000256" key="3">
    <source>
        <dbReference type="ARBA" id="ARBA00022475"/>
    </source>
</evidence>
<dbReference type="GO" id="GO:0044780">
    <property type="term" value="P:bacterial-type flagellum assembly"/>
    <property type="evidence" value="ECO:0007669"/>
    <property type="project" value="InterPro"/>
</dbReference>
<dbReference type="Proteomes" id="UP000016762">
    <property type="component" value="Unassembled WGS sequence"/>
</dbReference>
<keyword evidence="9" id="KW-1185">Reference proteome</keyword>
<dbReference type="InterPro" id="IPR042193">
    <property type="entry name" value="FHIPEP_3"/>
</dbReference>
<feature type="transmembrane region" description="Helical" evidence="7">
    <location>
        <begin position="44"/>
        <end position="65"/>
    </location>
</feature>
<dbReference type="PANTHER" id="PTHR30161">
    <property type="entry name" value="FLAGELLAR EXPORT PROTEIN, MEMBRANE FLHA SUBUNIT-RELATED"/>
    <property type="match status" value="1"/>
</dbReference>
<feature type="transmembrane region" description="Helical" evidence="7">
    <location>
        <begin position="234"/>
        <end position="255"/>
    </location>
</feature>
<dbReference type="Gene3D" id="3.40.50.12790">
    <property type="entry name" value="FHIPEP family, domain 4"/>
    <property type="match status" value="1"/>
</dbReference>
<sequence>MQVKDQMGSSCETVGFLTKNGIRKGNVMEMTLNFLRNQNSKMMLTSLVMPIGILALITMMVLPVPVFMLDIFFVGNILVSLLILMVAINTYRPLDFSSFPSLLLIATILRLGLNVASTRVVLNEGHTGTDAAGRVIEAFGQFVISGNYAVGIFVFIILVIINLVVITRGAGRVSEVSARFTLDAMPGKQMAIDADLNAGVLSNEEAKLRREEIASEADFYGAMDGASKFVKGDAVAGILILAINIIGGLTIGMAQHNLGIEEAASNYILLSIGDGLVAQIPSLLLAISTAIIVTRVSTTQDMAKHIGNQISISRAWIPVAGVLMLIGFVPGMPNFLFLGAALLAGAAGFFIFRREQNEPTQESIAEAEAEAEALAEKKPDQIELDDVTDNSAVSVQLGYGLVEMVDDEAGGPLINRITSIRKQVSRTLGFVVPPVRIRDDLTLDANQYRIRIGHTIVGDDKVYPDRLLAIPGENSKIKLEGIDAKDPTFGMDAIWIKATDKTKAESDSYVVVAPESVLATHLNKLLNKFAGDLIGQDDVQMLLDNLANSSPNLVQSAVPKLVPLHHLTGILRELLTENVPISDLKRILEELANLSDKNLSITDSAEILRPALSGLLIQQVAPLNSTLPVITLDAELEQMLITTYRQQNESDLIIDTGLAQQILGEINTVNEKLSSEGRQPVIVVSPFIRRAFSKLVRQNVEDVHVLSFKELPDSRKIEVVASIGNANQETE</sequence>
<evidence type="ECO:0000313" key="8">
    <source>
        <dbReference type="EMBL" id="ERL46241.1"/>
    </source>
</evidence>
<gene>
    <name evidence="7" type="primary">flhA</name>
    <name evidence="8" type="ORF">RS24_01239</name>
</gene>
<evidence type="ECO:0000256" key="5">
    <source>
        <dbReference type="ARBA" id="ARBA00022989"/>
    </source>
</evidence>
<dbReference type="PROSITE" id="PS00994">
    <property type="entry name" value="FHIPEP"/>
    <property type="match status" value="1"/>
</dbReference>
<dbReference type="InterPro" id="IPR042196">
    <property type="entry name" value="FHIPEP_4"/>
</dbReference>
<evidence type="ECO:0000256" key="4">
    <source>
        <dbReference type="ARBA" id="ARBA00022692"/>
    </source>
</evidence>
<keyword evidence="7" id="KW-1006">Bacterial flagellum protein export</keyword>
<dbReference type="PRINTS" id="PR00949">
    <property type="entry name" value="TYPE3IMAPROT"/>
</dbReference>
<proteinExistence type="inferred from homology"/>
<dbReference type="Pfam" id="PF00771">
    <property type="entry name" value="FHIPEP"/>
    <property type="match status" value="1"/>
</dbReference>
<dbReference type="PATRIC" id="fig|1397666.3.peg.1127"/>
<evidence type="ECO:0000313" key="9">
    <source>
        <dbReference type="Proteomes" id="UP000016762"/>
    </source>
</evidence>
<dbReference type="STRING" id="1397666.RS24_01239"/>
<evidence type="ECO:0000256" key="2">
    <source>
        <dbReference type="ARBA" id="ARBA00008835"/>
    </source>
</evidence>
<dbReference type="Gene3D" id="3.40.30.60">
    <property type="entry name" value="FHIPEP family, domain 1"/>
    <property type="match status" value="1"/>
</dbReference>
<organism evidence="8 9">
    <name type="scientific">Candidatus Micropelagius thuwalensis</name>
    <dbReference type="NCBI Taxonomy" id="1397666"/>
    <lineage>
        <taxon>Bacteria</taxon>
        <taxon>Pseudomonadati</taxon>
        <taxon>Pseudomonadota</taxon>
        <taxon>Alphaproteobacteria</taxon>
        <taxon>PS1 clade</taxon>
        <taxon>Candidatus Micropelagius</taxon>
    </lineage>
</organism>
<keyword evidence="4 7" id="KW-0812">Transmembrane</keyword>